<evidence type="ECO:0000256" key="1">
    <source>
        <dbReference type="SAM" id="Phobius"/>
    </source>
</evidence>
<feature type="transmembrane region" description="Helical" evidence="1">
    <location>
        <begin position="187"/>
        <end position="206"/>
    </location>
</feature>
<evidence type="ECO:0000313" key="3">
    <source>
        <dbReference type="Proteomes" id="UP000523007"/>
    </source>
</evidence>
<dbReference type="EMBL" id="JACHJT010000001">
    <property type="protein sequence ID" value="MBB4932285.1"/>
    <property type="molecule type" value="Genomic_DNA"/>
</dbReference>
<name>A0A7W7RI16_9ACTN</name>
<evidence type="ECO:0008006" key="4">
    <source>
        <dbReference type="Google" id="ProtNLM"/>
    </source>
</evidence>
<keyword evidence="1" id="KW-1133">Transmembrane helix</keyword>
<feature type="transmembrane region" description="Helical" evidence="1">
    <location>
        <begin position="72"/>
        <end position="91"/>
    </location>
</feature>
<gene>
    <name evidence="2" type="ORF">F4561_003105</name>
</gene>
<dbReference type="Proteomes" id="UP000523007">
    <property type="component" value="Unassembled WGS sequence"/>
</dbReference>
<protein>
    <recommendedName>
        <fullName evidence="4">Fenitrothion hydrolase</fullName>
    </recommendedName>
</protein>
<sequence length="441" mass="46342">MNETLVLAHGVGGREDLPLPFSYALAGAAIALVVSFVALGLAWRRPRLSGAAAGRPLPGRLQAVLDGLPMRWALRAFGLAVTVFVAVAAVFGPNDALNPAPGFVYVLFWVGLVPASLLFGPVWRLLNPLRTIHLCLARLARTPPERGLLPYPAWLGYWPAAAGLFAFTWLELVWPHSADLVNLRLWFTGYAALQMLGALAFGGRWFDRGDAFEVYSALIGRLSPLGRRADGRLVLRNPFNGLDGLAPAAGLAATVAVLLGSTAYDSVSNAPWWAGFLQSGPLSGVAGGTLGLIGAVLLVAVLLTMGARAAGAIAATPHAGLPTAFAHSVIPVAVGYLVAHYFSLLLFEGQRTLVLASDPLGTGADLFGTADHAVDFTIVTPATIALVQVIAVVCGHVLGVIAAHDRALLRFPRRRAVLTQIPLLVLMIAYTIGGLTLLFAT</sequence>
<organism evidence="2 3">
    <name type="scientific">Lipingzhangella halophila</name>
    <dbReference type="NCBI Taxonomy" id="1783352"/>
    <lineage>
        <taxon>Bacteria</taxon>
        <taxon>Bacillati</taxon>
        <taxon>Actinomycetota</taxon>
        <taxon>Actinomycetes</taxon>
        <taxon>Streptosporangiales</taxon>
        <taxon>Nocardiopsidaceae</taxon>
        <taxon>Lipingzhangella</taxon>
    </lineage>
</organism>
<proteinExistence type="predicted"/>
<feature type="transmembrane region" description="Helical" evidence="1">
    <location>
        <begin position="147"/>
        <end position="167"/>
    </location>
</feature>
<keyword evidence="3" id="KW-1185">Reference proteome</keyword>
<feature type="transmembrane region" description="Helical" evidence="1">
    <location>
        <begin position="284"/>
        <end position="303"/>
    </location>
</feature>
<reference evidence="2 3" key="1">
    <citation type="submission" date="2020-08" db="EMBL/GenBank/DDBJ databases">
        <title>Sequencing the genomes of 1000 actinobacteria strains.</title>
        <authorList>
            <person name="Klenk H.-P."/>
        </authorList>
    </citation>
    <scope>NUCLEOTIDE SEQUENCE [LARGE SCALE GENOMIC DNA]</scope>
    <source>
        <strain evidence="2 3">DSM 102030</strain>
    </source>
</reference>
<feature type="transmembrane region" description="Helical" evidence="1">
    <location>
        <begin position="245"/>
        <end position="264"/>
    </location>
</feature>
<evidence type="ECO:0000313" key="2">
    <source>
        <dbReference type="EMBL" id="MBB4932285.1"/>
    </source>
</evidence>
<feature type="transmembrane region" description="Helical" evidence="1">
    <location>
        <begin position="20"/>
        <end position="43"/>
    </location>
</feature>
<keyword evidence="1" id="KW-0472">Membrane</keyword>
<comment type="caution">
    <text evidence="2">The sequence shown here is derived from an EMBL/GenBank/DDBJ whole genome shotgun (WGS) entry which is preliminary data.</text>
</comment>
<dbReference type="AlphaFoldDB" id="A0A7W7RI16"/>
<feature type="transmembrane region" description="Helical" evidence="1">
    <location>
        <begin position="384"/>
        <end position="404"/>
    </location>
</feature>
<feature type="transmembrane region" description="Helical" evidence="1">
    <location>
        <begin position="103"/>
        <end position="126"/>
    </location>
</feature>
<dbReference type="RefSeq" id="WP_184579619.1">
    <property type="nucleotide sequence ID" value="NZ_JACHJT010000001.1"/>
</dbReference>
<accession>A0A7W7RI16</accession>
<feature type="transmembrane region" description="Helical" evidence="1">
    <location>
        <begin position="324"/>
        <end position="347"/>
    </location>
</feature>
<feature type="transmembrane region" description="Helical" evidence="1">
    <location>
        <begin position="416"/>
        <end position="440"/>
    </location>
</feature>
<keyword evidence="1" id="KW-0812">Transmembrane</keyword>